<dbReference type="EMBL" id="QLSZ01000005">
    <property type="protein sequence ID" value="RAR72462.1"/>
    <property type="molecule type" value="Genomic_DNA"/>
</dbReference>
<gene>
    <name evidence="7" type="ORF">CLV55_10527</name>
</gene>
<dbReference type="InterPro" id="IPR043203">
    <property type="entry name" value="VGCC_Ca_Na"/>
</dbReference>
<evidence type="ECO:0000256" key="5">
    <source>
        <dbReference type="SAM" id="Phobius"/>
    </source>
</evidence>
<dbReference type="Gene3D" id="1.20.120.350">
    <property type="entry name" value="Voltage-gated potassium channels. Chain C"/>
    <property type="match status" value="1"/>
</dbReference>
<dbReference type="RefSeq" id="WP_112112955.1">
    <property type="nucleotide sequence ID" value="NZ_QLSZ01000005.1"/>
</dbReference>
<dbReference type="Gene3D" id="1.10.287.70">
    <property type="match status" value="1"/>
</dbReference>
<accession>A0A328YK74</accession>
<feature type="transmembrane region" description="Helical" evidence="5">
    <location>
        <begin position="135"/>
        <end position="157"/>
    </location>
</feature>
<dbReference type="GO" id="GO:0001518">
    <property type="term" value="C:voltage-gated sodium channel complex"/>
    <property type="evidence" value="ECO:0007669"/>
    <property type="project" value="TreeGrafter"/>
</dbReference>
<evidence type="ECO:0000256" key="3">
    <source>
        <dbReference type="ARBA" id="ARBA00022989"/>
    </source>
</evidence>
<dbReference type="Pfam" id="PF00520">
    <property type="entry name" value="Ion_trans"/>
    <property type="match status" value="1"/>
</dbReference>
<keyword evidence="7" id="KW-0406">Ion transport</keyword>
<evidence type="ECO:0000313" key="8">
    <source>
        <dbReference type="Proteomes" id="UP000248840"/>
    </source>
</evidence>
<evidence type="ECO:0000313" key="7">
    <source>
        <dbReference type="EMBL" id="RAR72462.1"/>
    </source>
</evidence>
<dbReference type="OrthoDB" id="5297065at2"/>
<keyword evidence="8" id="KW-1185">Reference proteome</keyword>
<feature type="transmembrane region" description="Helical" evidence="5">
    <location>
        <begin position="10"/>
        <end position="27"/>
    </location>
</feature>
<keyword evidence="4 5" id="KW-0472">Membrane</keyword>
<feature type="domain" description="Ion transport" evidence="6">
    <location>
        <begin position="9"/>
        <end position="234"/>
    </location>
</feature>
<comment type="caution">
    <text evidence="7">The sequence shown here is derived from an EMBL/GenBank/DDBJ whole genome shotgun (WGS) entry which is preliminary data.</text>
</comment>
<sequence length="274" mass="31473">MKKILQNERLIFNLIAINILIIYLHSFNTFKPYFFYFDLVDVGLTLFFSIEIGYSIFVKHPSFSSYFKNNWNKLDFISILLSLPSILVIFIPNFEILTGFIALRSLRIFKTLRIIEYIPNGKKISKKLFKAFKGITFILFTFLVFTTVISLISVSLFKSVAPNYFQNAFDSFYTIFKIFSGDGFSDVVAEIQQNTSPLLTGFSKLYFVIIVFSGSILGLSLINSVFINEMSTIADDVVENDKSIDALHKQLEIVKNQQTEILKKLEELSTNNKP</sequence>
<proteinExistence type="predicted"/>
<feature type="transmembrane region" description="Helical" evidence="5">
    <location>
        <begin position="74"/>
        <end position="91"/>
    </location>
</feature>
<dbReference type="InterPro" id="IPR005821">
    <property type="entry name" value="Ion_trans_dom"/>
</dbReference>
<dbReference type="GO" id="GO:0005248">
    <property type="term" value="F:voltage-gated sodium channel activity"/>
    <property type="evidence" value="ECO:0007669"/>
    <property type="project" value="TreeGrafter"/>
</dbReference>
<dbReference type="PANTHER" id="PTHR10037">
    <property type="entry name" value="VOLTAGE-GATED CATION CHANNEL CALCIUM AND SODIUM"/>
    <property type="match status" value="1"/>
</dbReference>
<dbReference type="SUPFAM" id="SSF81324">
    <property type="entry name" value="Voltage-gated potassium channels"/>
    <property type="match status" value="1"/>
</dbReference>
<protein>
    <submittedName>
        <fullName evidence="7">Voltage-gated sodium channel</fullName>
    </submittedName>
</protein>
<dbReference type="PANTHER" id="PTHR10037:SF62">
    <property type="entry name" value="SODIUM CHANNEL PROTEIN 60E"/>
    <property type="match status" value="1"/>
</dbReference>
<keyword evidence="7" id="KW-0813">Transport</keyword>
<dbReference type="Proteomes" id="UP000248840">
    <property type="component" value="Unassembled WGS sequence"/>
</dbReference>
<organism evidence="7 8">
    <name type="scientific">Flavobacterium aciduliphilum</name>
    <dbReference type="NCBI Taxonomy" id="1101402"/>
    <lineage>
        <taxon>Bacteria</taxon>
        <taxon>Pseudomonadati</taxon>
        <taxon>Bacteroidota</taxon>
        <taxon>Flavobacteriia</taxon>
        <taxon>Flavobacteriales</taxon>
        <taxon>Flavobacteriaceae</taxon>
        <taxon>Flavobacterium</taxon>
    </lineage>
</organism>
<evidence type="ECO:0000256" key="1">
    <source>
        <dbReference type="ARBA" id="ARBA00004141"/>
    </source>
</evidence>
<keyword evidence="3 5" id="KW-1133">Transmembrane helix</keyword>
<dbReference type="InterPro" id="IPR027359">
    <property type="entry name" value="Volt_channel_dom_sf"/>
</dbReference>
<dbReference type="AlphaFoldDB" id="A0A328YK74"/>
<reference evidence="7 8" key="1">
    <citation type="submission" date="2018-06" db="EMBL/GenBank/DDBJ databases">
        <title>Genomic Encyclopedia of Archaeal and Bacterial Type Strains, Phase II (KMG-II): from individual species to whole genera.</title>
        <authorList>
            <person name="Goeker M."/>
        </authorList>
    </citation>
    <scope>NUCLEOTIDE SEQUENCE [LARGE SCALE GENOMIC DNA]</scope>
    <source>
        <strain evidence="7 8">DSM 25663</strain>
    </source>
</reference>
<name>A0A328YK74_9FLAO</name>
<comment type="subcellular location">
    <subcellularLocation>
        <location evidence="1">Membrane</location>
        <topology evidence="1">Multi-pass membrane protein</topology>
    </subcellularLocation>
</comment>
<evidence type="ECO:0000256" key="2">
    <source>
        <dbReference type="ARBA" id="ARBA00022692"/>
    </source>
</evidence>
<evidence type="ECO:0000259" key="6">
    <source>
        <dbReference type="Pfam" id="PF00520"/>
    </source>
</evidence>
<keyword evidence="2 5" id="KW-0812">Transmembrane</keyword>
<evidence type="ECO:0000256" key="4">
    <source>
        <dbReference type="ARBA" id="ARBA00023136"/>
    </source>
</evidence>
<keyword evidence="7" id="KW-0407">Ion channel</keyword>
<feature type="transmembrane region" description="Helical" evidence="5">
    <location>
        <begin position="33"/>
        <end position="54"/>
    </location>
</feature>
<feature type="transmembrane region" description="Helical" evidence="5">
    <location>
        <begin position="205"/>
        <end position="226"/>
    </location>
</feature>